<evidence type="ECO:0000313" key="3">
    <source>
        <dbReference type="Proteomes" id="UP001378956"/>
    </source>
</evidence>
<dbReference type="Proteomes" id="UP001378956">
    <property type="component" value="Unassembled WGS sequence"/>
</dbReference>
<feature type="chain" id="PRO_5046552556" description="Lipoprotein" evidence="1">
    <location>
        <begin position="24"/>
        <end position="313"/>
    </location>
</feature>
<evidence type="ECO:0000256" key="1">
    <source>
        <dbReference type="SAM" id="SignalP"/>
    </source>
</evidence>
<sequence length="313" mass="36387">MTKIPRFKLLFSLILLTTSYACNSPKEEKKVVKKLSFDSIIGIRYQEVKRRFSNGLSFNEMGFQQEPSWIIQFKSNDTVMAYSPQKKKMQPFFLMFDHGDVYNFANEYFRIKKVNKDSLVFQRLHLQKKEISKDIRSDVNITYYSDNYIKNVLKTTAEELQKPSKADTLYVQWLSAKSNRNPKNLDSAFAGRQPVEFTPVSKLIKVKKITTVDPFMGRTQSYDYLFPEYRIDIDKAYKDFAYAFNVLVNANGKMYLTSFGNVLPEHKEARKKSLEAIINVYLQNLLRVTPGKTLGIPHSSEIKLVVQGKKDNK</sequence>
<dbReference type="RefSeq" id="WP_216854442.1">
    <property type="nucleotide sequence ID" value="NZ_CBFGNQ010000023.1"/>
</dbReference>
<accession>A0ABU8NQ49</accession>
<dbReference type="EMBL" id="JBBEUB010000005">
    <property type="protein sequence ID" value="MEJ2904013.1"/>
    <property type="molecule type" value="Genomic_DNA"/>
</dbReference>
<name>A0ABU8NQ49_9SPHI</name>
<evidence type="ECO:0000313" key="2">
    <source>
        <dbReference type="EMBL" id="MEJ2904013.1"/>
    </source>
</evidence>
<dbReference type="PROSITE" id="PS51257">
    <property type="entry name" value="PROKAR_LIPOPROTEIN"/>
    <property type="match status" value="1"/>
</dbReference>
<feature type="signal peptide" evidence="1">
    <location>
        <begin position="1"/>
        <end position="23"/>
    </location>
</feature>
<evidence type="ECO:0008006" key="4">
    <source>
        <dbReference type="Google" id="ProtNLM"/>
    </source>
</evidence>
<reference evidence="2 3" key="1">
    <citation type="submission" date="2024-03" db="EMBL/GenBank/DDBJ databases">
        <title>Sequence of Lycoming College Course Isolates.</title>
        <authorList>
            <person name="Plotts O."/>
            <person name="Newman J."/>
        </authorList>
    </citation>
    <scope>NUCLEOTIDE SEQUENCE [LARGE SCALE GENOMIC DNA]</scope>
    <source>
        <strain evidence="2 3">CJB-3</strain>
    </source>
</reference>
<keyword evidence="3" id="KW-1185">Reference proteome</keyword>
<organism evidence="2 3">
    <name type="scientific">Pedobacter panaciterrae</name>
    <dbReference type="NCBI Taxonomy" id="363849"/>
    <lineage>
        <taxon>Bacteria</taxon>
        <taxon>Pseudomonadati</taxon>
        <taxon>Bacteroidota</taxon>
        <taxon>Sphingobacteriia</taxon>
        <taxon>Sphingobacteriales</taxon>
        <taxon>Sphingobacteriaceae</taxon>
        <taxon>Pedobacter</taxon>
    </lineage>
</organism>
<protein>
    <recommendedName>
        <fullName evidence="4">Lipoprotein</fullName>
    </recommendedName>
</protein>
<comment type="caution">
    <text evidence="2">The sequence shown here is derived from an EMBL/GenBank/DDBJ whole genome shotgun (WGS) entry which is preliminary data.</text>
</comment>
<gene>
    <name evidence="2" type="ORF">WAE58_16330</name>
</gene>
<keyword evidence="1" id="KW-0732">Signal</keyword>
<proteinExistence type="predicted"/>